<comment type="caution">
    <text evidence="1">The sequence shown here is derived from an EMBL/GenBank/DDBJ whole genome shotgun (WGS) entry which is preliminary data.</text>
</comment>
<evidence type="ECO:0000313" key="1">
    <source>
        <dbReference type="EMBL" id="KKL84856.1"/>
    </source>
</evidence>
<reference evidence="1" key="1">
    <citation type="journal article" date="2015" name="Nature">
        <title>Complex archaea that bridge the gap between prokaryotes and eukaryotes.</title>
        <authorList>
            <person name="Spang A."/>
            <person name="Saw J.H."/>
            <person name="Jorgensen S.L."/>
            <person name="Zaremba-Niedzwiedzka K."/>
            <person name="Martijn J."/>
            <person name="Lind A.E."/>
            <person name="van Eijk R."/>
            <person name="Schleper C."/>
            <person name="Guy L."/>
            <person name="Ettema T.J."/>
        </authorList>
    </citation>
    <scope>NUCLEOTIDE SEQUENCE</scope>
</reference>
<dbReference type="EMBL" id="LAZR01021581">
    <property type="protein sequence ID" value="KKL84856.1"/>
    <property type="molecule type" value="Genomic_DNA"/>
</dbReference>
<accession>A0A0F9G338</accession>
<organism evidence="1">
    <name type="scientific">marine sediment metagenome</name>
    <dbReference type="NCBI Taxonomy" id="412755"/>
    <lineage>
        <taxon>unclassified sequences</taxon>
        <taxon>metagenomes</taxon>
        <taxon>ecological metagenomes</taxon>
    </lineage>
</organism>
<name>A0A0F9G338_9ZZZZ</name>
<proteinExistence type="predicted"/>
<gene>
    <name evidence="1" type="ORF">LCGC14_1960590</name>
</gene>
<feature type="non-terminal residue" evidence="1">
    <location>
        <position position="67"/>
    </location>
</feature>
<protein>
    <submittedName>
        <fullName evidence="1">Uncharacterized protein</fullName>
    </submittedName>
</protein>
<sequence length="67" mass="7512">MSRFTFEPLEPIAKVVAASGKHYKQTFEVPTPVGKFWGDTALELLEIVNKFGNRMSNPDDRAQATID</sequence>
<dbReference type="AlphaFoldDB" id="A0A0F9G338"/>